<sequence>MKIYEFERSGVVLDGLDGTLKTASGVPVELRPQSREVLRVLASAPNRTVTKDEFSQAIWEGRQVGDDSLVQCIAEIRAAVGDTQRSIVQTVPRKGYRFNPPTASKTDPPVMQKALIALPVIGLVIALLAFLYWQNGNREKGLPVVAVLPLDDLSAAPHQDYLNDALSEGIITELARFPQFRVVARNSSFQFRSKPTDVREIGEKLSADYVLEGSQQFDGERLRVTAQLVETDTGAHVFADKYERNISDLFVVQNDIVHHVASEVGQALLSDMPGRSAPRDVDSRLRGLQARNIMTQLTYENWQKAIALEETSIREEPGSAWGYIGKSLMLIPAAVLGWMQPRDEVLADAVELARTALRIDPENYMSHYALARVLSRQGKHAESILHFERAAKLNPSDSIVYIGMSVPLLYSGRTEEALDALHKAEKVDPLHGDWLRWQLGLAYWQKNECEKALQAMQSMASPPIASNKALASILVCLERLDQAKAAMATFLGTRPGYTVQIEATSVPTDWKPDGMYERWLSSMKQAGMP</sequence>
<dbReference type="InterPro" id="IPR016032">
    <property type="entry name" value="Sig_transdc_resp-reg_C-effctor"/>
</dbReference>
<dbReference type="CDD" id="cd00383">
    <property type="entry name" value="trans_reg_C"/>
    <property type="match status" value="1"/>
</dbReference>
<gene>
    <name evidence="6" type="ORF">ACFQ2S_11595</name>
</gene>
<dbReference type="SUPFAM" id="SSF48452">
    <property type="entry name" value="TPR-like"/>
    <property type="match status" value="1"/>
</dbReference>
<feature type="domain" description="OmpR/PhoB-type" evidence="5">
    <location>
        <begin position="3"/>
        <end position="100"/>
    </location>
</feature>
<feature type="repeat" description="TPR" evidence="2">
    <location>
        <begin position="364"/>
        <end position="397"/>
    </location>
</feature>
<reference evidence="7" key="1">
    <citation type="journal article" date="2019" name="Int. J. Syst. Evol. Microbiol.">
        <title>The Global Catalogue of Microorganisms (GCM) 10K type strain sequencing project: providing services to taxonomists for standard genome sequencing and annotation.</title>
        <authorList>
            <consortium name="The Broad Institute Genomics Platform"/>
            <consortium name="The Broad Institute Genome Sequencing Center for Infectious Disease"/>
            <person name="Wu L."/>
            <person name="Ma J."/>
        </authorList>
    </citation>
    <scope>NUCLEOTIDE SEQUENCE [LARGE SCALE GENOMIC DNA]</scope>
    <source>
        <strain evidence="7">CCUG 60524</strain>
    </source>
</reference>
<dbReference type="PANTHER" id="PTHR12558">
    <property type="entry name" value="CELL DIVISION CYCLE 16,23,27"/>
    <property type="match status" value="1"/>
</dbReference>
<dbReference type="Proteomes" id="UP001597108">
    <property type="component" value="Unassembled WGS sequence"/>
</dbReference>
<keyword evidence="4" id="KW-1133">Transmembrane helix</keyword>
<dbReference type="PROSITE" id="PS51755">
    <property type="entry name" value="OMPR_PHOB"/>
    <property type="match status" value="1"/>
</dbReference>
<dbReference type="SMART" id="SM00862">
    <property type="entry name" value="Trans_reg_C"/>
    <property type="match status" value="1"/>
</dbReference>
<dbReference type="PROSITE" id="PS50005">
    <property type="entry name" value="TPR"/>
    <property type="match status" value="1"/>
</dbReference>
<dbReference type="InterPro" id="IPR036388">
    <property type="entry name" value="WH-like_DNA-bd_sf"/>
</dbReference>
<dbReference type="InterPro" id="IPR019734">
    <property type="entry name" value="TPR_rpt"/>
</dbReference>
<dbReference type="Gene3D" id="1.10.10.10">
    <property type="entry name" value="Winged helix-like DNA-binding domain superfamily/Winged helix DNA-binding domain"/>
    <property type="match status" value="1"/>
</dbReference>
<protein>
    <submittedName>
        <fullName evidence="6">Winged helix-turn-helix domain-containing tetratricopeptide repeat protein</fullName>
    </submittedName>
</protein>
<evidence type="ECO:0000313" key="7">
    <source>
        <dbReference type="Proteomes" id="UP001597108"/>
    </source>
</evidence>
<dbReference type="RefSeq" id="WP_386074613.1">
    <property type="nucleotide sequence ID" value="NZ_JBHTJT010000014.1"/>
</dbReference>
<proteinExistence type="predicted"/>
<dbReference type="Gene3D" id="3.40.50.10070">
    <property type="entry name" value="TolB, N-terminal domain"/>
    <property type="match status" value="1"/>
</dbReference>
<name>A0ABW3IQF4_9RHOB</name>
<dbReference type="Pfam" id="PF00486">
    <property type="entry name" value="Trans_reg_C"/>
    <property type="match status" value="1"/>
</dbReference>
<evidence type="ECO:0000256" key="3">
    <source>
        <dbReference type="PROSITE-ProRule" id="PRU01091"/>
    </source>
</evidence>
<dbReference type="InterPro" id="IPR001867">
    <property type="entry name" value="OmpR/PhoB-type_DNA-bd"/>
</dbReference>
<feature type="transmembrane region" description="Helical" evidence="4">
    <location>
        <begin position="114"/>
        <end position="133"/>
    </location>
</feature>
<comment type="caution">
    <text evidence="6">The sequence shown here is derived from an EMBL/GenBank/DDBJ whole genome shotgun (WGS) entry which is preliminary data.</text>
</comment>
<dbReference type="SMART" id="SM00028">
    <property type="entry name" value="TPR"/>
    <property type="match status" value="2"/>
</dbReference>
<feature type="DNA-binding region" description="OmpR/PhoB-type" evidence="3">
    <location>
        <begin position="3"/>
        <end position="100"/>
    </location>
</feature>
<keyword evidence="4" id="KW-0472">Membrane</keyword>
<evidence type="ECO:0000256" key="4">
    <source>
        <dbReference type="SAM" id="Phobius"/>
    </source>
</evidence>
<dbReference type="SUPFAM" id="SSF46894">
    <property type="entry name" value="C-terminal effector domain of the bipartite response regulators"/>
    <property type="match status" value="1"/>
</dbReference>
<evidence type="ECO:0000256" key="2">
    <source>
        <dbReference type="PROSITE-ProRule" id="PRU00339"/>
    </source>
</evidence>
<keyword evidence="7" id="KW-1185">Reference proteome</keyword>
<keyword evidence="2" id="KW-0802">TPR repeat</keyword>
<dbReference type="PANTHER" id="PTHR12558:SF13">
    <property type="entry name" value="CELL DIVISION CYCLE PROTEIN 27 HOMOLOG"/>
    <property type="match status" value="1"/>
</dbReference>
<organism evidence="6 7">
    <name type="scientific">Tropicimonas aquimaris</name>
    <dbReference type="NCBI Taxonomy" id="914152"/>
    <lineage>
        <taxon>Bacteria</taxon>
        <taxon>Pseudomonadati</taxon>
        <taxon>Pseudomonadota</taxon>
        <taxon>Alphaproteobacteria</taxon>
        <taxon>Rhodobacterales</taxon>
        <taxon>Roseobacteraceae</taxon>
        <taxon>Tropicimonas</taxon>
    </lineage>
</organism>
<dbReference type="Gene3D" id="1.25.40.10">
    <property type="entry name" value="Tetratricopeptide repeat domain"/>
    <property type="match status" value="1"/>
</dbReference>
<dbReference type="EMBL" id="JBHTJT010000014">
    <property type="protein sequence ID" value="MFD0980295.1"/>
    <property type="molecule type" value="Genomic_DNA"/>
</dbReference>
<dbReference type="InterPro" id="IPR011990">
    <property type="entry name" value="TPR-like_helical_dom_sf"/>
</dbReference>
<evidence type="ECO:0000313" key="6">
    <source>
        <dbReference type="EMBL" id="MFD0980295.1"/>
    </source>
</evidence>
<accession>A0ABW3IQF4</accession>
<evidence type="ECO:0000256" key="1">
    <source>
        <dbReference type="ARBA" id="ARBA00023125"/>
    </source>
</evidence>
<evidence type="ECO:0000259" key="5">
    <source>
        <dbReference type="PROSITE" id="PS51755"/>
    </source>
</evidence>
<keyword evidence="4" id="KW-0812">Transmembrane</keyword>
<dbReference type="Pfam" id="PF13432">
    <property type="entry name" value="TPR_16"/>
    <property type="match status" value="2"/>
</dbReference>
<keyword evidence="1 3" id="KW-0238">DNA-binding</keyword>